<accession>U1HRT8</accession>
<dbReference type="GeneID" id="19236834"/>
<organism evidence="4 5">
    <name type="scientific">Endocarpon pusillum (strain Z07020 / HMAS-L-300199)</name>
    <name type="common">Lichen-forming fungus</name>
    <dbReference type="NCBI Taxonomy" id="1263415"/>
    <lineage>
        <taxon>Eukaryota</taxon>
        <taxon>Fungi</taxon>
        <taxon>Dikarya</taxon>
        <taxon>Ascomycota</taxon>
        <taxon>Pezizomycotina</taxon>
        <taxon>Eurotiomycetes</taxon>
        <taxon>Chaetothyriomycetidae</taxon>
        <taxon>Verrucariales</taxon>
        <taxon>Verrucariaceae</taxon>
        <taxon>Endocarpon</taxon>
    </lineage>
</organism>
<evidence type="ECO:0000256" key="2">
    <source>
        <dbReference type="SAM" id="MobiDB-lite"/>
    </source>
</evidence>
<evidence type="ECO:0000259" key="3">
    <source>
        <dbReference type="Pfam" id="PF04082"/>
    </source>
</evidence>
<evidence type="ECO:0000313" key="4">
    <source>
        <dbReference type="EMBL" id="ERF71864.1"/>
    </source>
</evidence>
<reference evidence="5" key="1">
    <citation type="journal article" date="2014" name="BMC Genomics">
        <title>Genome characteristics reveal the impact of lichenization on lichen-forming fungus Endocarpon pusillum Hedwig (Verrucariales, Ascomycota).</title>
        <authorList>
            <person name="Wang Y.-Y."/>
            <person name="Liu B."/>
            <person name="Zhang X.-Y."/>
            <person name="Zhou Q.-M."/>
            <person name="Zhang T."/>
            <person name="Li H."/>
            <person name="Yu Y.-F."/>
            <person name="Zhang X.-L."/>
            <person name="Hao X.-Y."/>
            <person name="Wang M."/>
            <person name="Wang L."/>
            <person name="Wei J.-C."/>
        </authorList>
    </citation>
    <scope>NUCLEOTIDE SEQUENCE [LARGE SCALE GENOMIC DNA]</scope>
    <source>
        <strain evidence="5">Z07020 / HMAS-L-300199</strain>
    </source>
</reference>
<dbReference type="AlphaFoldDB" id="U1HRT8"/>
<dbReference type="PANTHER" id="PTHR47256">
    <property type="entry name" value="ZN(II)2CYS6 TRANSCRIPTION FACTOR (EUROFUNG)-RELATED"/>
    <property type="match status" value="1"/>
</dbReference>
<name>U1HRT8_ENDPU</name>
<keyword evidence="5" id="KW-1185">Reference proteome</keyword>
<proteinExistence type="predicted"/>
<feature type="domain" description="Xylanolytic transcriptional activator regulatory" evidence="3">
    <location>
        <begin position="237"/>
        <end position="459"/>
    </location>
</feature>
<dbReference type="OrthoDB" id="2593732at2759"/>
<dbReference type="eggNOG" id="ENOG502SP7J">
    <property type="taxonomic scope" value="Eukaryota"/>
</dbReference>
<dbReference type="CDD" id="cd12148">
    <property type="entry name" value="fungal_TF_MHR"/>
    <property type="match status" value="1"/>
</dbReference>
<dbReference type="GO" id="GO:0008270">
    <property type="term" value="F:zinc ion binding"/>
    <property type="evidence" value="ECO:0007669"/>
    <property type="project" value="InterPro"/>
</dbReference>
<sequence length="696" mass="78612">MNCTGLTEPLWDSGSGQPNAPDAEILIIVRADLILEAQQPSNPRDSSRTTVPNEAWRLGSGDLAEVSHIFFHPIAPLDLETRMRFNCCNEGTPCDSCQLRQSPCIYDRNADQRRRAATQKNTQELNRQRTLLGGILAIIQSAQPDKIDYLCNLIRGNATLTDLATHIESSLIADPEVFELSQQFMRSKEEQTQGPTGSRRSNEDRIRPQSLILPPIPQLAYPWTTLASDEVISHLVSLYFTWEQPCLQFVDKMAFLTDMKAGGVARPHSFCSPLLVSALLAQACLISQRAECQVLRTRFLGEAKIRLELQRGRASVTTLQALVLLYLHEGVTGRDRIGRTYYLQAMDMWRRLGFNQYCSRPYDCEESAAARQDWRAKTVAVWGIFCVENFMSFLSGFEPMLSAPRMERYFEFHSAEDWTDLDARDGDWSPYPMQRPEQRALLAKTLSALSSLCQIHHEISAWNNNPPDNVPLGSAQDLAFRCHSFKNLATWNAQLHLSLRPSARTMAHTYYLNNLYHATHISLFRPLQELEGVRMPIEIGSPRDLCFKHASECMETIWAYRKTFSLRHSSCIGLLGPYMVVLTLSPQLRDGAHKNEPFIRACQALVEHSENFPVAPYILAMLKALDMEHQFGFPKEAIMILQESSLQPEELEDIPVEMRIPILTRSRGVAGDPGSSPVATTESVGELLARWAGPFE</sequence>
<dbReference type="RefSeq" id="XP_007802575.1">
    <property type="nucleotide sequence ID" value="XM_007804384.1"/>
</dbReference>
<dbReference type="InterPro" id="IPR007219">
    <property type="entry name" value="XnlR_reg_dom"/>
</dbReference>
<keyword evidence="1" id="KW-0539">Nucleus</keyword>
<dbReference type="GO" id="GO:0003677">
    <property type="term" value="F:DNA binding"/>
    <property type="evidence" value="ECO:0007669"/>
    <property type="project" value="InterPro"/>
</dbReference>
<gene>
    <name evidence="4" type="ORF">EPUS_01779</name>
</gene>
<dbReference type="EMBL" id="KE721191">
    <property type="protein sequence ID" value="ERF71864.1"/>
    <property type="molecule type" value="Genomic_DNA"/>
</dbReference>
<evidence type="ECO:0000256" key="1">
    <source>
        <dbReference type="ARBA" id="ARBA00023242"/>
    </source>
</evidence>
<feature type="region of interest" description="Disordered" evidence="2">
    <location>
        <begin position="186"/>
        <end position="207"/>
    </location>
</feature>
<dbReference type="PANTHER" id="PTHR47256:SF3">
    <property type="entry name" value="ZN(II)2CYS6 TRANSCRIPTION FACTOR (EUROFUNG)"/>
    <property type="match status" value="1"/>
</dbReference>
<dbReference type="GO" id="GO:0006351">
    <property type="term" value="P:DNA-templated transcription"/>
    <property type="evidence" value="ECO:0007669"/>
    <property type="project" value="InterPro"/>
</dbReference>
<dbReference type="HOGENOM" id="CLU_395885_0_0_1"/>
<evidence type="ECO:0000313" key="5">
    <source>
        <dbReference type="Proteomes" id="UP000019373"/>
    </source>
</evidence>
<dbReference type="InterPro" id="IPR053187">
    <property type="entry name" value="Notoamide_regulator"/>
</dbReference>
<dbReference type="OMA" id="APSTIQW"/>
<dbReference type="Proteomes" id="UP000019373">
    <property type="component" value="Unassembled WGS sequence"/>
</dbReference>
<dbReference type="Pfam" id="PF04082">
    <property type="entry name" value="Fungal_trans"/>
    <property type="match status" value="1"/>
</dbReference>
<protein>
    <recommendedName>
        <fullName evidence="3">Xylanolytic transcriptional activator regulatory domain-containing protein</fullName>
    </recommendedName>
</protein>